<proteinExistence type="predicted"/>
<keyword evidence="2" id="KW-1185">Reference proteome</keyword>
<organism evidence="1 2">
    <name type="scientific">Goodea atripinnis</name>
    <dbReference type="NCBI Taxonomy" id="208336"/>
    <lineage>
        <taxon>Eukaryota</taxon>
        <taxon>Metazoa</taxon>
        <taxon>Chordata</taxon>
        <taxon>Craniata</taxon>
        <taxon>Vertebrata</taxon>
        <taxon>Euteleostomi</taxon>
        <taxon>Actinopterygii</taxon>
        <taxon>Neopterygii</taxon>
        <taxon>Teleostei</taxon>
        <taxon>Neoteleostei</taxon>
        <taxon>Acanthomorphata</taxon>
        <taxon>Ovalentaria</taxon>
        <taxon>Atherinomorphae</taxon>
        <taxon>Cyprinodontiformes</taxon>
        <taxon>Goodeidae</taxon>
        <taxon>Goodea</taxon>
    </lineage>
</organism>
<protein>
    <submittedName>
        <fullName evidence="1">Uncharacterized protein</fullName>
    </submittedName>
</protein>
<gene>
    <name evidence="1" type="ORF">GOODEAATRI_010715</name>
</gene>
<reference evidence="1 2" key="1">
    <citation type="submission" date="2021-06" db="EMBL/GenBank/DDBJ databases">
        <authorList>
            <person name="Palmer J.M."/>
        </authorList>
    </citation>
    <scope>NUCLEOTIDE SEQUENCE [LARGE SCALE GENOMIC DNA]</scope>
    <source>
        <strain evidence="1 2">GA_2019</strain>
        <tissue evidence="1">Muscle</tissue>
    </source>
</reference>
<accession>A0ABV0N0A7</accession>
<evidence type="ECO:0000313" key="2">
    <source>
        <dbReference type="Proteomes" id="UP001476798"/>
    </source>
</evidence>
<comment type="caution">
    <text evidence="1">The sequence shown here is derived from an EMBL/GenBank/DDBJ whole genome shotgun (WGS) entry which is preliminary data.</text>
</comment>
<name>A0ABV0N0A7_9TELE</name>
<sequence>MEVNKRIVGCSKRGWSGKTPTERKEKGRDPLITLISFSFMTKIKLTAKVHNALPCVFPAETSALMCRHHAFHAASSTITPFWIITSLHHKEHNKTSRDTPHPYSLGLTDSHTYLH</sequence>
<dbReference type="Proteomes" id="UP001476798">
    <property type="component" value="Unassembled WGS sequence"/>
</dbReference>
<dbReference type="EMBL" id="JAHRIO010020627">
    <property type="protein sequence ID" value="MEQ2164826.1"/>
    <property type="molecule type" value="Genomic_DNA"/>
</dbReference>
<evidence type="ECO:0000313" key="1">
    <source>
        <dbReference type="EMBL" id="MEQ2164826.1"/>
    </source>
</evidence>